<name>A0A0G4GBE5_VITBC</name>
<comment type="similarity">
    <text evidence="1">Belongs to the iron/ascorbate-dependent oxidoreductase family.</text>
</comment>
<protein>
    <recommendedName>
        <fullName evidence="2">Fe2OG dioxygenase domain-containing protein</fullName>
    </recommendedName>
</protein>
<dbReference type="AlphaFoldDB" id="A0A0G4GBE5"/>
<gene>
    <name evidence="3" type="ORF">Vbra_17319</name>
</gene>
<sequence length="396" mass="43861">MTGSIPTIDLSLLESPEGHAAASRDVLHAMEHVGFLAIKNIPGYDERRLLEAAKWFFDSPLEDKLKIGKRRFNPKQPNIYKGYFPCQPAANESKTTSYKEGLDIGIDVPAELQHQLPPWPLKHLYEPNLLPQADTPESVAFSKTLSDHLAVVQRASHAIMSVLAVGLGLPSDYFLPLFEPLPLSTLRLIHYPYRPPAAADTSAEAAATEGEPVLHCSEHTDSGFLTILATFDFKGLQILTGDGRWVDVPPRPDVLVVNIGDTLAKLSGGRFKATRHRVVDLRQERYSVPFFYEPRYDVDISKPFTHRPLQAEGEASPKSHGGSPPRTLLAVPRMSDHLLAHPQKTPPFPHLPSEWYGVWLLGKIKEFVEYGDVLETVETESDGSCELPPAAMMADA</sequence>
<dbReference type="Pfam" id="PF03171">
    <property type="entry name" value="2OG-FeII_Oxy"/>
    <property type="match status" value="1"/>
</dbReference>
<feature type="domain" description="Fe2OG dioxygenase" evidence="2">
    <location>
        <begin position="182"/>
        <end position="294"/>
    </location>
</feature>
<dbReference type="InterPro" id="IPR050231">
    <property type="entry name" value="Iron_ascorbate_oxido_reductase"/>
</dbReference>
<keyword evidence="1" id="KW-0479">Metal-binding</keyword>
<dbReference type="InterPro" id="IPR044861">
    <property type="entry name" value="IPNS-like_FE2OG_OXY"/>
</dbReference>
<dbReference type="VEuPathDB" id="CryptoDB:Vbra_17319"/>
<dbReference type="Gene3D" id="2.60.120.330">
    <property type="entry name" value="B-lactam Antibiotic, Isopenicillin N Synthase, Chain"/>
    <property type="match status" value="1"/>
</dbReference>
<proteinExistence type="inferred from homology"/>
<dbReference type="OrthoDB" id="288590at2759"/>
<dbReference type="SUPFAM" id="SSF51197">
    <property type="entry name" value="Clavaminate synthase-like"/>
    <property type="match status" value="1"/>
</dbReference>
<organism evidence="3 4">
    <name type="scientific">Vitrella brassicaformis (strain CCMP3155)</name>
    <dbReference type="NCBI Taxonomy" id="1169540"/>
    <lineage>
        <taxon>Eukaryota</taxon>
        <taxon>Sar</taxon>
        <taxon>Alveolata</taxon>
        <taxon>Colpodellida</taxon>
        <taxon>Vitrellaceae</taxon>
        <taxon>Vitrella</taxon>
    </lineage>
</organism>
<evidence type="ECO:0000313" key="4">
    <source>
        <dbReference type="Proteomes" id="UP000041254"/>
    </source>
</evidence>
<keyword evidence="1" id="KW-0408">Iron</keyword>
<dbReference type="InterPro" id="IPR027443">
    <property type="entry name" value="IPNS-like_sf"/>
</dbReference>
<dbReference type="GO" id="GO:0046872">
    <property type="term" value="F:metal ion binding"/>
    <property type="evidence" value="ECO:0007669"/>
    <property type="project" value="UniProtKB-KW"/>
</dbReference>
<dbReference type="InParanoid" id="A0A0G4GBE5"/>
<evidence type="ECO:0000313" key="3">
    <source>
        <dbReference type="EMBL" id="CEM26286.1"/>
    </source>
</evidence>
<reference evidence="3 4" key="1">
    <citation type="submission" date="2014-11" db="EMBL/GenBank/DDBJ databases">
        <authorList>
            <person name="Zhu J."/>
            <person name="Qi W."/>
            <person name="Song R."/>
        </authorList>
    </citation>
    <scope>NUCLEOTIDE SEQUENCE [LARGE SCALE GENOMIC DNA]</scope>
</reference>
<evidence type="ECO:0000256" key="1">
    <source>
        <dbReference type="RuleBase" id="RU003682"/>
    </source>
</evidence>
<dbReference type="EMBL" id="CDMY01000613">
    <property type="protein sequence ID" value="CEM26286.1"/>
    <property type="molecule type" value="Genomic_DNA"/>
</dbReference>
<keyword evidence="1" id="KW-0560">Oxidoreductase</keyword>
<accession>A0A0G4GBE5</accession>
<dbReference type="GO" id="GO:0016491">
    <property type="term" value="F:oxidoreductase activity"/>
    <property type="evidence" value="ECO:0007669"/>
    <property type="project" value="UniProtKB-KW"/>
</dbReference>
<dbReference type="PhylomeDB" id="A0A0G4GBE5"/>
<dbReference type="Pfam" id="PF14226">
    <property type="entry name" value="DIOX_N"/>
    <property type="match status" value="1"/>
</dbReference>
<dbReference type="InterPro" id="IPR005123">
    <property type="entry name" value="Oxoglu/Fe-dep_dioxygenase_dom"/>
</dbReference>
<dbReference type="InterPro" id="IPR026992">
    <property type="entry name" value="DIOX_N"/>
</dbReference>
<dbReference type="PANTHER" id="PTHR47990">
    <property type="entry name" value="2-OXOGLUTARATE (2OG) AND FE(II)-DEPENDENT OXYGENASE SUPERFAMILY PROTEIN-RELATED"/>
    <property type="match status" value="1"/>
</dbReference>
<dbReference type="PROSITE" id="PS51471">
    <property type="entry name" value="FE2OG_OXY"/>
    <property type="match status" value="1"/>
</dbReference>
<dbReference type="Proteomes" id="UP000041254">
    <property type="component" value="Unassembled WGS sequence"/>
</dbReference>
<dbReference type="OMA" id="KMKTWVE"/>
<dbReference type="STRING" id="1169540.A0A0G4GBE5"/>
<keyword evidence="4" id="KW-1185">Reference proteome</keyword>
<dbReference type="PRINTS" id="PR00682">
    <property type="entry name" value="IPNSYNTHASE"/>
</dbReference>
<evidence type="ECO:0000259" key="2">
    <source>
        <dbReference type="PROSITE" id="PS51471"/>
    </source>
</evidence>